<organism evidence="2 3">
    <name type="scientific">Acetobacter syzygii</name>
    <dbReference type="NCBI Taxonomy" id="146476"/>
    <lineage>
        <taxon>Bacteria</taxon>
        <taxon>Pseudomonadati</taxon>
        <taxon>Pseudomonadota</taxon>
        <taxon>Alphaproteobacteria</taxon>
        <taxon>Acetobacterales</taxon>
        <taxon>Acetobacteraceae</taxon>
        <taxon>Acetobacter</taxon>
    </lineage>
</organism>
<dbReference type="EMBL" id="NDFP01000031">
    <property type="protein sequence ID" value="PAL19971.1"/>
    <property type="molecule type" value="Genomic_DNA"/>
</dbReference>
<evidence type="ECO:0000313" key="3">
    <source>
        <dbReference type="Proteomes" id="UP000216033"/>
    </source>
</evidence>
<comment type="caution">
    <text evidence="2">The sequence shown here is derived from an EMBL/GenBank/DDBJ whole genome shotgun (WGS) entry which is preliminary data.</text>
</comment>
<protein>
    <submittedName>
        <fullName evidence="2">Uncharacterized protein</fullName>
    </submittedName>
</protein>
<accession>A0A270B5K4</accession>
<sequence>MPADIRGAVASHAKKAGVPVGEWLTLAVREKIKADRNAKKDIAVRGPVSMTEAGKVVEMLQGLAGAGVELPASLQKSAVSMMRKVTQEVSKGVTLKTERVTDSEDGQTASQNGHTD</sequence>
<dbReference type="Proteomes" id="UP000216033">
    <property type="component" value="Unassembled WGS sequence"/>
</dbReference>
<name>A0A270B5K4_9PROT</name>
<dbReference type="AlphaFoldDB" id="A0A270B5K4"/>
<keyword evidence="3" id="KW-1185">Reference proteome</keyword>
<reference evidence="2 3" key="1">
    <citation type="submission" date="2017-04" db="EMBL/GenBank/DDBJ databases">
        <title>Kefir bacterial isolates.</title>
        <authorList>
            <person name="Kim Y."/>
            <person name="Blasche S."/>
            <person name="Patil K.R."/>
        </authorList>
    </citation>
    <scope>NUCLEOTIDE SEQUENCE [LARGE SCALE GENOMIC DNA]</scope>
    <source>
        <strain evidence="2 3">KR-2</strain>
    </source>
</reference>
<feature type="compositionally biased region" description="Polar residues" evidence="1">
    <location>
        <begin position="106"/>
        <end position="116"/>
    </location>
</feature>
<gene>
    <name evidence="2" type="ORF">B9K05_13590</name>
</gene>
<evidence type="ECO:0000256" key="1">
    <source>
        <dbReference type="SAM" id="MobiDB-lite"/>
    </source>
</evidence>
<feature type="region of interest" description="Disordered" evidence="1">
    <location>
        <begin position="93"/>
        <end position="116"/>
    </location>
</feature>
<proteinExistence type="predicted"/>
<evidence type="ECO:0000313" key="2">
    <source>
        <dbReference type="EMBL" id="PAL19971.1"/>
    </source>
</evidence>